<sequence>WGANSPDKRKALRQLSVSERITEASQNESEEMFYNLETVVEDGFKEGILRKQPISFLGGVINALADMVLQKASEDSVKLDQYKSMGWEALWGAIARR</sequence>
<dbReference type="Proteomes" id="UP001519887">
    <property type="component" value="Unassembled WGS sequence"/>
</dbReference>
<proteinExistence type="predicted"/>
<accession>A0ABS7CJG2</accession>
<protein>
    <recommendedName>
        <fullName evidence="3">TetR/AcrR family transcriptional regulator</fullName>
    </recommendedName>
</protein>
<dbReference type="Gene3D" id="1.10.357.10">
    <property type="entry name" value="Tetracycline Repressor, domain 2"/>
    <property type="match status" value="1"/>
</dbReference>
<reference evidence="1 2" key="1">
    <citation type="submission" date="2021-07" db="EMBL/GenBank/DDBJ databases">
        <title>Paenibacillus radiodurans sp. nov., isolated from the southeastern edge of Tengger Desert.</title>
        <authorList>
            <person name="Zhang G."/>
        </authorList>
    </citation>
    <scope>NUCLEOTIDE SEQUENCE [LARGE SCALE GENOMIC DNA]</scope>
    <source>
        <strain evidence="1 2">CCM 7311</strain>
    </source>
</reference>
<comment type="caution">
    <text evidence="1">The sequence shown here is derived from an EMBL/GenBank/DDBJ whole genome shotgun (WGS) entry which is preliminary data.</text>
</comment>
<evidence type="ECO:0000313" key="2">
    <source>
        <dbReference type="Proteomes" id="UP001519887"/>
    </source>
</evidence>
<gene>
    <name evidence="1" type="ORF">K0U00_44000</name>
</gene>
<organism evidence="1 2">
    <name type="scientific">Paenibacillus sepulcri</name>
    <dbReference type="NCBI Taxonomy" id="359917"/>
    <lineage>
        <taxon>Bacteria</taxon>
        <taxon>Bacillati</taxon>
        <taxon>Bacillota</taxon>
        <taxon>Bacilli</taxon>
        <taxon>Bacillales</taxon>
        <taxon>Paenibacillaceae</taxon>
        <taxon>Paenibacillus</taxon>
    </lineage>
</organism>
<evidence type="ECO:0008006" key="3">
    <source>
        <dbReference type="Google" id="ProtNLM"/>
    </source>
</evidence>
<dbReference type="EMBL" id="JAHZIK010002647">
    <property type="protein sequence ID" value="MBW7461043.1"/>
    <property type="molecule type" value="Genomic_DNA"/>
</dbReference>
<keyword evidence="2" id="KW-1185">Reference proteome</keyword>
<feature type="non-terminal residue" evidence="1">
    <location>
        <position position="1"/>
    </location>
</feature>
<name>A0ABS7CJG2_9BACL</name>
<evidence type="ECO:0000313" key="1">
    <source>
        <dbReference type="EMBL" id="MBW7461043.1"/>
    </source>
</evidence>